<dbReference type="GO" id="GO:0006408">
    <property type="term" value="P:snRNA export from nucleus"/>
    <property type="evidence" value="ECO:0007669"/>
    <property type="project" value="InterPro"/>
</dbReference>
<comment type="caution">
    <text evidence="13">The sequence shown here is derived from an EMBL/GenBank/DDBJ whole genome shotgun (WGS) entry which is preliminary data.</text>
</comment>
<dbReference type="InterPro" id="IPR039047">
    <property type="entry name" value="PHAX"/>
</dbReference>
<feature type="region of interest" description="Disordered" evidence="11">
    <location>
        <begin position="173"/>
        <end position="199"/>
    </location>
</feature>
<dbReference type="GO" id="GO:0005737">
    <property type="term" value="C:cytoplasm"/>
    <property type="evidence" value="ECO:0007669"/>
    <property type="project" value="UniProtKB-SubCell"/>
</dbReference>
<dbReference type="Gene3D" id="1.10.10.1440">
    <property type="entry name" value="PHAX RNA-binding domain"/>
    <property type="match status" value="1"/>
</dbReference>
<dbReference type="InterPro" id="IPR019385">
    <property type="entry name" value="PHAX_RNA-binding_domain"/>
</dbReference>
<dbReference type="GO" id="GO:0015031">
    <property type="term" value="P:protein transport"/>
    <property type="evidence" value="ECO:0007669"/>
    <property type="project" value="UniProtKB-KW"/>
</dbReference>
<sequence length="256" mass="28034">MEGGDNILEAIYEEDNLEDIDDVEMLDVEEGELLDPNPQNEKGLSSGGDVNLVSPGSQNKNHKRRASKKKNKKKKGGTGPNVTDINRFVLDTCRFLKEKKSYMVYAAVGCLGISALSDLVKEVDAIQTCGGQMTADGSRSRTGGGILWRIIKAREPKAYKVIMNKAKEFEKQFKQPSIRQGTKQKKDGGSEGTADAFMNGNAVSLSDGSQLISNVQNQQEQLNTGIKRVPVHDRLRIPVSYDDDLLGQDTKDDAAT</sequence>
<name>A0A8T1NC07_CARIL</name>
<dbReference type="EMBL" id="CM031823">
    <property type="protein sequence ID" value="KAG6626353.1"/>
    <property type="molecule type" value="Genomic_DNA"/>
</dbReference>
<keyword evidence="14" id="KW-1185">Reference proteome</keyword>
<evidence type="ECO:0000313" key="14">
    <source>
        <dbReference type="Proteomes" id="UP000811609"/>
    </source>
</evidence>
<accession>A0A8T1NC07</accession>
<keyword evidence="6" id="KW-0963">Cytoplasm</keyword>
<dbReference type="GO" id="GO:0005634">
    <property type="term" value="C:nucleus"/>
    <property type="evidence" value="ECO:0007669"/>
    <property type="project" value="UniProtKB-SubCell"/>
</dbReference>
<dbReference type="AlphaFoldDB" id="A0A8T1NC07"/>
<evidence type="ECO:0000256" key="7">
    <source>
        <dbReference type="ARBA" id="ARBA00022884"/>
    </source>
</evidence>
<comment type="subcellular location">
    <subcellularLocation>
        <location evidence="2">Cytoplasm</location>
    </subcellularLocation>
    <subcellularLocation>
        <location evidence="1">Nucleus</location>
    </subcellularLocation>
</comment>
<dbReference type="PANTHER" id="PTHR13135:SF0">
    <property type="entry name" value="PHOSPHORYLATED ADAPTER RNA EXPORT PROTEIN"/>
    <property type="match status" value="1"/>
</dbReference>
<dbReference type="GO" id="GO:0003723">
    <property type="term" value="F:RNA binding"/>
    <property type="evidence" value="ECO:0007669"/>
    <property type="project" value="UniProtKB-KW"/>
</dbReference>
<evidence type="ECO:0000256" key="3">
    <source>
        <dbReference type="ARBA" id="ARBA00006094"/>
    </source>
</evidence>
<evidence type="ECO:0000256" key="11">
    <source>
        <dbReference type="SAM" id="MobiDB-lite"/>
    </source>
</evidence>
<feature type="compositionally biased region" description="Basic residues" evidence="11">
    <location>
        <begin position="60"/>
        <end position="76"/>
    </location>
</feature>
<keyword evidence="7" id="KW-0694">RNA-binding</keyword>
<dbReference type="Proteomes" id="UP000811609">
    <property type="component" value="Chromosome 15"/>
</dbReference>
<evidence type="ECO:0000256" key="6">
    <source>
        <dbReference type="ARBA" id="ARBA00022490"/>
    </source>
</evidence>
<evidence type="ECO:0000313" key="13">
    <source>
        <dbReference type="EMBL" id="KAG6626353.1"/>
    </source>
</evidence>
<feature type="domain" description="Phosphorylated adapter RNA export protein RNA-binding" evidence="12">
    <location>
        <begin position="89"/>
        <end position="168"/>
    </location>
</feature>
<keyword evidence="9" id="KW-0539">Nucleus</keyword>
<dbReference type="Pfam" id="PF10258">
    <property type="entry name" value="PHAX_RNA-bd"/>
    <property type="match status" value="1"/>
</dbReference>
<proteinExistence type="inferred from homology"/>
<evidence type="ECO:0000256" key="1">
    <source>
        <dbReference type="ARBA" id="ARBA00004123"/>
    </source>
</evidence>
<protein>
    <recommendedName>
        <fullName evidence="4">Phosphorylated adapter RNA export protein</fullName>
    </recommendedName>
    <alternativeName>
        <fullName evidence="10">RNA U small nuclear RNA export adapter protein</fullName>
    </alternativeName>
</protein>
<organism evidence="13 14">
    <name type="scientific">Carya illinoinensis</name>
    <name type="common">Pecan</name>
    <dbReference type="NCBI Taxonomy" id="32201"/>
    <lineage>
        <taxon>Eukaryota</taxon>
        <taxon>Viridiplantae</taxon>
        <taxon>Streptophyta</taxon>
        <taxon>Embryophyta</taxon>
        <taxon>Tracheophyta</taxon>
        <taxon>Spermatophyta</taxon>
        <taxon>Magnoliopsida</taxon>
        <taxon>eudicotyledons</taxon>
        <taxon>Gunneridae</taxon>
        <taxon>Pentapetalae</taxon>
        <taxon>rosids</taxon>
        <taxon>fabids</taxon>
        <taxon>Fagales</taxon>
        <taxon>Juglandaceae</taxon>
        <taxon>Carya</taxon>
    </lineage>
</organism>
<evidence type="ECO:0000259" key="12">
    <source>
        <dbReference type="Pfam" id="PF10258"/>
    </source>
</evidence>
<evidence type="ECO:0000256" key="4">
    <source>
        <dbReference type="ARBA" id="ARBA00016856"/>
    </source>
</evidence>
<evidence type="ECO:0000256" key="2">
    <source>
        <dbReference type="ARBA" id="ARBA00004496"/>
    </source>
</evidence>
<comment type="similarity">
    <text evidence="3">Belongs to the PHAX family.</text>
</comment>
<evidence type="ECO:0000256" key="9">
    <source>
        <dbReference type="ARBA" id="ARBA00023242"/>
    </source>
</evidence>
<evidence type="ECO:0000256" key="8">
    <source>
        <dbReference type="ARBA" id="ARBA00022927"/>
    </source>
</evidence>
<keyword evidence="5" id="KW-0813">Transport</keyword>
<evidence type="ECO:0000256" key="10">
    <source>
        <dbReference type="ARBA" id="ARBA00030834"/>
    </source>
</evidence>
<keyword evidence="8" id="KW-0653">Protein transport</keyword>
<dbReference type="PANTHER" id="PTHR13135">
    <property type="entry name" value="CYTOSOLIC RESINIFERATOXIN BINDING PROTEIN RBP-26"/>
    <property type="match status" value="1"/>
</dbReference>
<dbReference type="InterPro" id="IPR038092">
    <property type="entry name" value="PHAX_RNA-binding_sf"/>
</dbReference>
<feature type="region of interest" description="Disordered" evidence="11">
    <location>
        <begin position="30"/>
        <end position="81"/>
    </location>
</feature>
<evidence type="ECO:0000256" key="5">
    <source>
        <dbReference type="ARBA" id="ARBA00022448"/>
    </source>
</evidence>
<gene>
    <name evidence="13" type="ORF">CIPAW_15G041800</name>
</gene>
<reference evidence="13" key="1">
    <citation type="submission" date="2020-12" db="EMBL/GenBank/DDBJ databases">
        <title>WGS assembly of Carya illinoinensis cv. Pawnee.</title>
        <authorList>
            <person name="Platts A."/>
            <person name="Shu S."/>
            <person name="Wright S."/>
            <person name="Barry K."/>
            <person name="Edger P."/>
            <person name="Pires J.C."/>
            <person name="Schmutz J."/>
        </authorList>
    </citation>
    <scope>NUCLEOTIDE SEQUENCE</scope>
    <source>
        <tissue evidence="13">Leaf</tissue>
    </source>
</reference>